<evidence type="ECO:0000256" key="5">
    <source>
        <dbReference type="ARBA" id="ARBA00031206"/>
    </source>
</evidence>
<sequence>MAGALYKNYLRLCEKWGIDASKKGRDLGEFIRQQVAKEFAQGEASNIQDLKECQRKLECLNRLASNHYGKKFLRNNQITVSGLSVEDCRSVISTEGLKMINESKLSFMDKMKRMLAKQLKT</sequence>
<comment type="subcellular location">
    <subcellularLocation>
        <location evidence="1">Mitochondrion matrix</location>
        <location evidence="1">Mitochondrion nucleoid</location>
    </subcellularLocation>
</comment>
<dbReference type="AlphaFoldDB" id="A0A8X6PMC6"/>
<dbReference type="InterPro" id="IPR037698">
    <property type="entry name" value="UQCC2"/>
</dbReference>
<dbReference type="GO" id="GO:0042645">
    <property type="term" value="C:mitochondrial nucleoid"/>
    <property type="evidence" value="ECO:0007669"/>
    <property type="project" value="UniProtKB-SubCell"/>
</dbReference>
<name>A0A8X6PMC6_NEPPI</name>
<organism evidence="7 8">
    <name type="scientific">Nephila pilipes</name>
    <name type="common">Giant wood spider</name>
    <name type="synonym">Nephila maculata</name>
    <dbReference type="NCBI Taxonomy" id="299642"/>
    <lineage>
        <taxon>Eukaryota</taxon>
        <taxon>Metazoa</taxon>
        <taxon>Ecdysozoa</taxon>
        <taxon>Arthropoda</taxon>
        <taxon>Chelicerata</taxon>
        <taxon>Arachnida</taxon>
        <taxon>Araneae</taxon>
        <taxon>Araneomorphae</taxon>
        <taxon>Entelegynae</taxon>
        <taxon>Araneoidea</taxon>
        <taxon>Nephilidae</taxon>
        <taxon>Nephila</taxon>
    </lineage>
</organism>
<keyword evidence="8" id="KW-1185">Reference proteome</keyword>
<evidence type="ECO:0000256" key="2">
    <source>
        <dbReference type="ARBA" id="ARBA00022946"/>
    </source>
</evidence>
<keyword evidence="4" id="KW-1135">Mitochondrion nucleoid</keyword>
<dbReference type="Proteomes" id="UP000887013">
    <property type="component" value="Unassembled WGS sequence"/>
</dbReference>
<dbReference type="PANTHER" id="PTHR34260:SF1">
    <property type="entry name" value="UBIQUINOL-CYTOCHROME-C REDUCTASE COMPLEX ASSEMBLY FACTOR 2"/>
    <property type="match status" value="1"/>
</dbReference>
<evidence type="ECO:0000256" key="1">
    <source>
        <dbReference type="ARBA" id="ARBA00004436"/>
    </source>
</evidence>
<evidence type="ECO:0000313" key="7">
    <source>
        <dbReference type="EMBL" id="GFT78720.1"/>
    </source>
</evidence>
<evidence type="ECO:0000256" key="6">
    <source>
        <dbReference type="ARBA" id="ARBA00032983"/>
    </source>
</evidence>
<keyword evidence="2" id="KW-0809">Transit peptide</keyword>
<gene>
    <name evidence="7" type="primary">uqcc2</name>
    <name evidence="7" type="ORF">NPIL_189741</name>
</gene>
<protein>
    <recommendedName>
        <fullName evidence="6">Mitochondrial nucleoid factor 1</fullName>
    </recommendedName>
    <alternativeName>
        <fullName evidence="5">Mitochondrial protein M19</fullName>
    </alternativeName>
</protein>
<dbReference type="PANTHER" id="PTHR34260">
    <property type="entry name" value="UBIQUINOL-CYTOCHROME-C REDUCTASE COMPLEX ASSEMBLY FACTOR 2"/>
    <property type="match status" value="1"/>
</dbReference>
<dbReference type="Pfam" id="PF20180">
    <property type="entry name" value="UQCC2_CBP6"/>
    <property type="match status" value="1"/>
</dbReference>
<reference evidence="7" key="1">
    <citation type="submission" date="2020-08" db="EMBL/GenBank/DDBJ databases">
        <title>Multicomponent nature underlies the extraordinary mechanical properties of spider dragline silk.</title>
        <authorList>
            <person name="Kono N."/>
            <person name="Nakamura H."/>
            <person name="Mori M."/>
            <person name="Yoshida Y."/>
            <person name="Ohtoshi R."/>
            <person name="Malay A.D."/>
            <person name="Moran D.A.P."/>
            <person name="Tomita M."/>
            <person name="Numata K."/>
            <person name="Arakawa K."/>
        </authorList>
    </citation>
    <scope>NUCLEOTIDE SEQUENCE</scope>
</reference>
<dbReference type="EMBL" id="BMAW01022659">
    <property type="protein sequence ID" value="GFT78720.1"/>
    <property type="molecule type" value="Genomic_DNA"/>
</dbReference>
<dbReference type="OrthoDB" id="16290at2759"/>
<evidence type="ECO:0000256" key="4">
    <source>
        <dbReference type="ARBA" id="ARBA00023271"/>
    </source>
</evidence>
<proteinExistence type="predicted"/>
<dbReference type="GO" id="GO:0034551">
    <property type="term" value="P:mitochondrial respiratory chain complex III assembly"/>
    <property type="evidence" value="ECO:0007669"/>
    <property type="project" value="TreeGrafter"/>
</dbReference>
<accession>A0A8X6PMC6</accession>
<keyword evidence="3" id="KW-0496">Mitochondrion</keyword>
<evidence type="ECO:0000313" key="8">
    <source>
        <dbReference type="Proteomes" id="UP000887013"/>
    </source>
</evidence>
<evidence type="ECO:0000256" key="3">
    <source>
        <dbReference type="ARBA" id="ARBA00023128"/>
    </source>
</evidence>
<comment type="caution">
    <text evidence="7">The sequence shown here is derived from an EMBL/GenBank/DDBJ whole genome shotgun (WGS) entry which is preliminary data.</text>
</comment>